<dbReference type="InterPro" id="IPR011250">
    <property type="entry name" value="OMP/PagP_B-barrel"/>
</dbReference>
<dbReference type="Gene3D" id="2.40.160.20">
    <property type="match status" value="1"/>
</dbReference>
<proteinExistence type="predicted"/>
<dbReference type="STRING" id="1317117.ATO7_15452"/>
<reference evidence="4 5" key="1">
    <citation type="submission" date="2013-04" db="EMBL/GenBank/DDBJ databases">
        <title>Oceanococcus atlanticus 22II-S10r2 Genome Sequencing.</title>
        <authorList>
            <person name="Lai Q."/>
            <person name="Li G."/>
            <person name="Shao Z."/>
        </authorList>
    </citation>
    <scope>NUCLEOTIDE SEQUENCE [LARGE SCALE GENOMIC DNA]</scope>
    <source>
        <strain evidence="4 5">22II-S10r2</strain>
    </source>
</reference>
<protein>
    <submittedName>
        <fullName evidence="4">TonB-dependent receptor protein</fullName>
    </submittedName>
</protein>
<evidence type="ECO:0000256" key="1">
    <source>
        <dbReference type="ARBA" id="ARBA00022729"/>
    </source>
</evidence>
<organism evidence="4 5">
    <name type="scientific">Oceanococcus atlanticus</name>
    <dbReference type="NCBI Taxonomy" id="1317117"/>
    <lineage>
        <taxon>Bacteria</taxon>
        <taxon>Pseudomonadati</taxon>
        <taxon>Pseudomonadota</taxon>
        <taxon>Gammaproteobacteria</taxon>
        <taxon>Chromatiales</taxon>
        <taxon>Oceanococcaceae</taxon>
        <taxon>Oceanococcus</taxon>
    </lineage>
</organism>
<dbReference type="InterPro" id="IPR027385">
    <property type="entry name" value="Beta-barrel_OMP"/>
</dbReference>
<evidence type="ECO:0000256" key="2">
    <source>
        <dbReference type="SAM" id="SignalP"/>
    </source>
</evidence>
<feature type="domain" description="Outer membrane protein beta-barrel" evidence="3">
    <location>
        <begin position="9"/>
        <end position="179"/>
    </location>
</feature>
<dbReference type="OrthoDB" id="7620169at2"/>
<name>A0A1Y1SAW0_9GAMM</name>
<accession>A0A1Y1SAW0</accession>
<feature type="chain" id="PRO_5013095889" evidence="2">
    <location>
        <begin position="24"/>
        <end position="179"/>
    </location>
</feature>
<dbReference type="EMBL" id="AQQV01000005">
    <property type="protein sequence ID" value="ORE85192.1"/>
    <property type="molecule type" value="Genomic_DNA"/>
</dbReference>
<dbReference type="AlphaFoldDB" id="A0A1Y1SAW0"/>
<evidence type="ECO:0000313" key="5">
    <source>
        <dbReference type="Proteomes" id="UP000192342"/>
    </source>
</evidence>
<dbReference type="Proteomes" id="UP000192342">
    <property type="component" value="Unassembled WGS sequence"/>
</dbReference>
<evidence type="ECO:0000313" key="4">
    <source>
        <dbReference type="EMBL" id="ORE85192.1"/>
    </source>
</evidence>
<feature type="signal peptide" evidence="2">
    <location>
        <begin position="1"/>
        <end position="23"/>
    </location>
</feature>
<dbReference type="Pfam" id="PF13505">
    <property type="entry name" value="OMP_b-brl"/>
    <property type="match status" value="1"/>
</dbReference>
<dbReference type="SUPFAM" id="SSF56925">
    <property type="entry name" value="OMPA-like"/>
    <property type="match status" value="1"/>
</dbReference>
<dbReference type="RefSeq" id="WP_083563341.1">
    <property type="nucleotide sequence ID" value="NZ_AQQV01000005.1"/>
</dbReference>
<keyword evidence="4" id="KW-0675">Receptor</keyword>
<evidence type="ECO:0000259" key="3">
    <source>
        <dbReference type="Pfam" id="PF13505"/>
    </source>
</evidence>
<keyword evidence="1 2" id="KW-0732">Signal</keyword>
<sequence length="179" mass="19840">MKKTLTCLATAATLGAVPVTTLAATPEAYLGGNLGYYRFEQEEFPNSSDEFEDERGSWKAYVGVRPNDVLGFEAGYVEFGEVDHNGARFDSDGLQVAMTAGIPFTPNFSVYGKLGQLFWDRKTRFTNFTGDSRDGDDTFYGVGTRIGVASNLDLRLEYERYEIDRADVDMASLGLNLMF</sequence>
<comment type="caution">
    <text evidence="4">The sequence shown here is derived from an EMBL/GenBank/DDBJ whole genome shotgun (WGS) entry which is preliminary data.</text>
</comment>
<keyword evidence="5" id="KW-1185">Reference proteome</keyword>
<gene>
    <name evidence="4" type="ORF">ATO7_15452</name>
</gene>